<dbReference type="HAMAP" id="MF_01161">
    <property type="entry name" value="tRNA_Ile_lys_synt"/>
    <property type="match status" value="1"/>
</dbReference>
<comment type="similarity">
    <text evidence="8">Belongs to the tRNA(Ile)-lysidine synthase family.</text>
</comment>
<dbReference type="InterPro" id="IPR012796">
    <property type="entry name" value="Lysidine-tRNA-synth_C"/>
</dbReference>
<dbReference type="Gene3D" id="3.40.50.620">
    <property type="entry name" value="HUPs"/>
    <property type="match status" value="1"/>
</dbReference>
<dbReference type="NCBIfam" id="TIGR02433">
    <property type="entry name" value="lysidine_TilS_C"/>
    <property type="match status" value="1"/>
</dbReference>
<dbReference type="PANTHER" id="PTHR43033">
    <property type="entry name" value="TRNA(ILE)-LYSIDINE SYNTHASE-RELATED"/>
    <property type="match status" value="1"/>
</dbReference>
<accession>A0ABU0APG5</accession>
<dbReference type="InterPro" id="IPR014729">
    <property type="entry name" value="Rossmann-like_a/b/a_fold"/>
</dbReference>
<keyword evidence="6 8" id="KW-0067">ATP-binding</keyword>
<evidence type="ECO:0000256" key="7">
    <source>
        <dbReference type="ARBA" id="ARBA00048539"/>
    </source>
</evidence>
<dbReference type="Pfam" id="PF01171">
    <property type="entry name" value="ATP_bind_3"/>
    <property type="match status" value="1"/>
</dbReference>
<dbReference type="RefSeq" id="WP_307478729.1">
    <property type="nucleotide sequence ID" value="NZ_JAUSUB010000033.1"/>
</dbReference>
<dbReference type="Proteomes" id="UP001238088">
    <property type="component" value="Unassembled WGS sequence"/>
</dbReference>
<dbReference type="Gene3D" id="3.30.465.60">
    <property type="match status" value="1"/>
</dbReference>
<comment type="catalytic activity">
    <reaction evidence="7 8">
        <text>cytidine(34) in tRNA(Ile2) + L-lysine + ATP = lysidine(34) in tRNA(Ile2) + AMP + diphosphate + H(+)</text>
        <dbReference type="Rhea" id="RHEA:43744"/>
        <dbReference type="Rhea" id="RHEA-COMP:10625"/>
        <dbReference type="Rhea" id="RHEA-COMP:10670"/>
        <dbReference type="ChEBI" id="CHEBI:15378"/>
        <dbReference type="ChEBI" id="CHEBI:30616"/>
        <dbReference type="ChEBI" id="CHEBI:32551"/>
        <dbReference type="ChEBI" id="CHEBI:33019"/>
        <dbReference type="ChEBI" id="CHEBI:82748"/>
        <dbReference type="ChEBI" id="CHEBI:83665"/>
        <dbReference type="ChEBI" id="CHEBI:456215"/>
        <dbReference type="EC" id="6.3.4.19"/>
    </reaction>
</comment>
<organism evidence="10 11">
    <name type="scientific">Cytobacillus purgationiresistens</name>
    <dbReference type="NCBI Taxonomy" id="863449"/>
    <lineage>
        <taxon>Bacteria</taxon>
        <taxon>Bacillati</taxon>
        <taxon>Bacillota</taxon>
        <taxon>Bacilli</taxon>
        <taxon>Bacillales</taxon>
        <taxon>Bacillaceae</taxon>
        <taxon>Cytobacillus</taxon>
    </lineage>
</organism>
<sequence length="462" mass="53841">MIDSKVKSYLINKDVELKEKKIGVGVSGGPDSMALLHYLHRQKKQTPFHIVAIHVDHMFRGEESYEDALFVQRFCEERKIPFTMKRVNVTEYMERTGQSSQNAARICRYQFYEEVMEDKELDYLALGHHGDDQIETVLMRLTRGSTGSARAGIPFKRPFGKGEILRPFLCLSRKEIEDYCGEHQIEPRRDPSNEKGIYSRNRFRKKVLPFLRQENPQVHEHFQRFSEELRRDEAFLQELTADYMNRVMDKKQPGEIVLNIDSFSSVPMPLQRRGIQLILNYLYQEKPPSLSATHIENVFSLLTNPHPSGTLNFPNGLTIVRSYQKCYFHFSIKAPVHTYCFNLHGPGEIKLPYGGRITLEYTDKNEGDSCSDWLLLPSSLTLPLIIRTRKDGDRMTLRGIRGSKKLKDIFIDQKVPLHERKTWPVVTDGDGRILWLPGLKKYQETVQSHFDKIYILLKYIKQ</sequence>
<dbReference type="SMART" id="SM00977">
    <property type="entry name" value="TilS_C"/>
    <property type="match status" value="1"/>
</dbReference>
<keyword evidence="3 8" id="KW-0436">Ligase</keyword>
<comment type="domain">
    <text evidence="8">The N-terminal region contains the highly conserved SGGXDS motif, predicted to be a P-loop motif involved in ATP binding.</text>
</comment>
<proteinExistence type="inferred from homology"/>
<dbReference type="SUPFAM" id="SSF56037">
    <property type="entry name" value="PheT/TilS domain"/>
    <property type="match status" value="1"/>
</dbReference>
<protein>
    <recommendedName>
        <fullName evidence="8">tRNA(Ile)-lysidine synthase</fullName>
        <ecNumber evidence="8">6.3.4.19</ecNumber>
    </recommendedName>
    <alternativeName>
        <fullName evidence="8">tRNA(Ile)-2-lysyl-cytidine synthase</fullName>
    </alternativeName>
    <alternativeName>
        <fullName evidence="8">tRNA(Ile)-lysidine synthetase</fullName>
    </alternativeName>
</protein>
<dbReference type="EMBL" id="JAUSUB010000033">
    <property type="protein sequence ID" value="MDQ0273083.1"/>
    <property type="molecule type" value="Genomic_DNA"/>
</dbReference>
<dbReference type="InterPro" id="IPR015262">
    <property type="entry name" value="tRNA_Ile_lys_synt_subst-bd"/>
</dbReference>
<dbReference type="NCBIfam" id="TIGR02432">
    <property type="entry name" value="lysidine_TilS_N"/>
    <property type="match status" value="1"/>
</dbReference>
<dbReference type="InterPro" id="IPR012094">
    <property type="entry name" value="tRNA_Ile_lys_synt"/>
</dbReference>
<evidence type="ECO:0000256" key="4">
    <source>
        <dbReference type="ARBA" id="ARBA00022694"/>
    </source>
</evidence>
<dbReference type="PANTHER" id="PTHR43033:SF1">
    <property type="entry name" value="TRNA(ILE)-LYSIDINE SYNTHASE-RELATED"/>
    <property type="match status" value="1"/>
</dbReference>
<evidence type="ECO:0000256" key="5">
    <source>
        <dbReference type="ARBA" id="ARBA00022741"/>
    </source>
</evidence>
<evidence type="ECO:0000256" key="8">
    <source>
        <dbReference type="HAMAP-Rule" id="MF_01161"/>
    </source>
</evidence>
<dbReference type="Pfam" id="PF11734">
    <property type="entry name" value="TilS_C"/>
    <property type="match status" value="1"/>
</dbReference>
<keyword evidence="2 8" id="KW-0963">Cytoplasm</keyword>
<keyword evidence="5 8" id="KW-0547">Nucleotide-binding</keyword>
<dbReference type="SUPFAM" id="SSF52402">
    <property type="entry name" value="Adenine nucleotide alpha hydrolases-like"/>
    <property type="match status" value="1"/>
</dbReference>
<dbReference type="GO" id="GO:0032267">
    <property type="term" value="F:tRNA(Ile)-lysidine synthase activity"/>
    <property type="evidence" value="ECO:0007669"/>
    <property type="project" value="UniProtKB-EC"/>
</dbReference>
<evidence type="ECO:0000313" key="10">
    <source>
        <dbReference type="EMBL" id="MDQ0273083.1"/>
    </source>
</evidence>
<evidence type="ECO:0000313" key="11">
    <source>
        <dbReference type="Proteomes" id="UP001238088"/>
    </source>
</evidence>
<dbReference type="InterPro" id="IPR011063">
    <property type="entry name" value="TilS/TtcA_N"/>
</dbReference>
<evidence type="ECO:0000256" key="2">
    <source>
        <dbReference type="ARBA" id="ARBA00022490"/>
    </source>
</evidence>
<reference evidence="10 11" key="1">
    <citation type="submission" date="2023-07" db="EMBL/GenBank/DDBJ databases">
        <title>Genomic Encyclopedia of Type Strains, Phase IV (KMG-IV): sequencing the most valuable type-strain genomes for metagenomic binning, comparative biology and taxonomic classification.</title>
        <authorList>
            <person name="Goeker M."/>
        </authorList>
    </citation>
    <scope>NUCLEOTIDE SEQUENCE [LARGE SCALE GENOMIC DNA]</scope>
    <source>
        <strain evidence="10 11">DSM 23494</strain>
    </source>
</reference>
<keyword evidence="11" id="KW-1185">Reference proteome</keyword>
<gene>
    <name evidence="8" type="primary">tilS</name>
    <name evidence="10" type="ORF">J2S17_005001</name>
</gene>
<evidence type="ECO:0000256" key="6">
    <source>
        <dbReference type="ARBA" id="ARBA00022840"/>
    </source>
</evidence>
<comment type="function">
    <text evidence="8">Ligates lysine onto the cytidine present at position 34 of the AUA codon-specific tRNA(Ile) that contains the anticodon CAU, in an ATP-dependent manner. Cytidine is converted to lysidine, thus changing the amino acid specificity of the tRNA from methionine to isoleucine.</text>
</comment>
<evidence type="ECO:0000259" key="9">
    <source>
        <dbReference type="SMART" id="SM00977"/>
    </source>
</evidence>
<dbReference type="Pfam" id="PF09179">
    <property type="entry name" value="TilS"/>
    <property type="match status" value="1"/>
</dbReference>
<dbReference type="SUPFAM" id="SSF82829">
    <property type="entry name" value="MesJ substrate recognition domain-like"/>
    <property type="match status" value="1"/>
</dbReference>
<dbReference type="EC" id="6.3.4.19" evidence="8"/>
<comment type="subcellular location">
    <subcellularLocation>
        <location evidence="1 8">Cytoplasm</location>
    </subcellularLocation>
</comment>
<feature type="binding site" evidence="8">
    <location>
        <begin position="27"/>
        <end position="32"/>
    </location>
    <ligand>
        <name>ATP</name>
        <dbReference type="ChEBI" id="CHEBI:30616"/>
    </ligand>
</feature>
<evidence type="ECO:0000256" key="1">
    <source>
        <dbReference type="ARBA" id="ARBA00004496"/>
    </source>
</evidence>
<dbReference type="CDD" id="cd01992">
    <property type="entry name" value="TilS_N"/>
    <property type="match status" value="1"/>
</dbReference>
<comment type="caution">
    <text evidence="10">The sequence shown here is derived from an EMBL/GenBank/DDBJ whole genome shotgun (WGS) entry which is preliminary data.</text>
</comment>
<keyword evidence="4 8" id="KW-0819">tRNA processing</keyword>
<feature type="domain" description="Lysidine-tRNA(Ile) synthetase C-terminal" evidence="9">
    <location>
        <begin position="384"/>
        <end position="455"/>
    </location>
</feature>
<name>A0ABU0APG5_9BACI</name>
<dbReference type="InterPro" id="IPR012795">
    <property type="entry name" value="tRNA_Ile_lys_synt_N"/>
</dbReference>
<evidence type="ECO:0000256" key="3">
    <source>
        <dbReference type="ARBA" id="ARBA00022598"/>
    </source>
</evidence>